<dbReference type="GO" id="GO:0035336">
    <property type="term" value="P:long-chain fatty-acyl-CoA metabolic process"/>
    <property type="evidence" value="ECO:0007669"/>
    <property type="project" value="TreeGrafter"/>
</dbReference>
<dbReference type="Pfam" id="PF07993">
    <property type="entry name" value="NAD_binding_4"/>
    <property type="match status" value="1"/>
</dbReference>
<dbReference type="Proteomes" id="UP000236630">
    <property type="component" value="Unassembled WGS sequence"/>
</dbReference>
<organism evidence="7 8">
    <name type="scientific">Citrus unshiu</name>
    <name type="common">Satsuma mandarin</name>
    <name type="synonym">Citrus nobilis var. unshiu</name>
    <dbReference type="NCBI Taxonomy" id="55188"/>
    <lineage>
        <taxon>Eukaryota</taxon>
        <taxon>Viridiplantae</taxon>
        <taxon>Streptophyta</taxon>
        <taxon>Embryophyta</taxon>
        <taxon>Tracheophyta</taxon>
        <taxon>Spermatophyta</taxon>
        <taxon>Magnoliopsida</taxon>
        <taxon>eudicotyledons</taxon>
        <taxon>Gunneridae</taxon>
        <taxon>Pentapetalae</taxon>
        <taxon>rosids</taxon>
        <taxon>malvids</taxon>
        <taxon>Sapindales</taxon>
        <taxon>Rutaceae</taxon>
        <taxon>Aurantioideae</taxon>
        <taxon>Citrus</taxon>
    </lineage>
</organism>
<dbReference type="Gene3D" id="3.40.50.720">
    <property type="entry name" value="NAD(P)-binding Rossmann-like Domain"/>
    <property type="match status" value="1"/>
</dbReference>
<reference evidence="7 8" key="1">
    <citation type="journal article" date="2017" name="Front. Genet.">
        <title>Draft sequencing of the heterozygous diploid genome of Satsuma (Citrus unshiu Marc.) using a hybrid assembly approach.</title>
        <authorList>
            <person name="Shimizu T."/>
            <person name="Tanizawa Y."/>
            <person name="Mochizuki T."/>
            <person name="Nagasaki H."/>
            <person name="Yoshioka T."/>
            <person name="Toyoda A."/>
            <person name="Fujiyama A."/>
            <person name="Kaminuma E."/>
            <person name="Nakamura Y."/>
        </authorList>
    </citation>
    <scope>NUCLEOTIDE SEQUENCE [LARGE SCALE GENOMIC DNA]</scope>
    <source>
        <strain evidence="8">cv. Miyagawa wase</strain>
    </source>
</reference>
<keyword evidence="3 4" id="KW-0443">Lipid metabolism</keyword>
<name>A0A2H5PNE2_CITUN</name>
<dbReference type="CDD" id="cd09071">
    <property type="entry name" value="FAR_C"/>
    <property type="match status" value="1"/>
</dbReference>
<keyword evidence="4" id="KW-0560">Oxidoreductase</keyword>
<dbReference type="InterPro" id="IPR026055">
    <property type="entry name" value="FAR"/>
</dbReference>
<dbReference type="PANTHER" id="PTHR11011:SF99">
    <property type="entry name" value="FATTY ACYL-COA REDUCTASE 3"/>
    <property type="match status" value="1"/>
</dbReference>
<gene>
    <name evidence="7" type="ORF">CUMW_152270</name>
</gene>
<dbReference type="InterPro" id="IPR033640">
    <property type="entry name" value="FAR_C"/>
</dbReference>
<feature type="domain" description="Thioester reductase (TE)" evidence="6">
    <location>
        <begin position="18"/>
        <end position="312"/>
    </location>
</feature>
<evidence type="ECO:0000259" key="6">
    <source>
        <dbReference type="Pfam" id="PF07993"/>
    </source>
</evidence>
<keyword evidence="8" id="KW-1185">Reference proteome</keyword>
<dbReference type="GO" id="GO:0102965">
    <property type="term" value="F:alcohol-forming long-chain fatty acyl-CoA reductase activity"/>
    <property type="evidence" value="ECO:0007669"/>
    <property type="project" value="UniProtKB-EC"/>
</dbReference>
<comment type="function">
    <text evidence="4">Catalyzes the reduction of fatty acyl-CoA to fatty alcohols.</text>
</comment>
<keyword evidence="2 4" id="KW-0444">Lipid biosynthesis</keyword>
<dbReference type="SUPFAM" id="SSF51735">
    <property type="entry name" value="NAD(P)-binding Rossmann-fold domains"/>
    <property type="match status" value="1"/>
</dbReference>
<comment type="caution">
    <text evidence="7">The sequence shown here is derived from an EMBL/GenBank/DDBJ whole genome shotgun (WGS) entry which is preliminary data.</text>
</comment>
<feature type="domain" description="Fatty acyl-CoA reductase C-terminal" evidence="5">
    <location>
        <begin position="387"/>
        <end position="480"/>
    </location>
</feature>
<evidence type="ECO:0000313" key="7">
    <source>
        <dbReference type="EMBL" id="GAY53870.1"/>
    </source>
</evidence>
<dbReference type="STRING" id="55188.A0A2H5PNE2"/>
<dbReference type="AlphaFoldDB" id="A0A2H5PNE2"/>
<evidence type="ECO:0000256" key="4">
    <source>
        <dbReference type="RuleBase" id="RU363097"/>
    </source>
</evidence>
<dbReference type="GO" id="GO:0010345">
    <property type="term" value="P:suberin biosynthetic process"/>
    <property type="evidence" value="ECO:0007669"/>
    <property type="project" value="TreeGrafter"/>
</dbReference>
<keyword evidence="4" id="KW-0521">NADP</keyword>
<evidence type="ECO:0000256" key="3">
    <source>
        <dbReference type="ARBA" id="ARBA00023098"/>
    </source>
</evidence>
<comment type="similarity">
    <text evidence="1 4">Belongs to the fatty acyl-CoA reductase family.</text>
</comment>
<evidence type="ECO:0000256" key="2">
    <source>
        <dbReference type="ARBA" id="ARBA00022516"/>
    </source>
</evidence>
<dbReference type="InterPro" id="IPR036291">
    <property type="entry name" value="NAD(P)-bd_dom_sf"/>
</dbReference>
<dbReference type="EMBL" id="BDQV01000098">
    <property type="protein sequence ID" value="GAY53869.1"/>
    <property type="molecule type" value="Genomic_DNA"/>
</dbReference>
<dbReference type="PANTHER" id="PTHR11011">
    <property type="entry name" value="MALE STERILITY PROTEIN 2-RELATED"/>
    <property type="match status" value="1"/>
</dbReference>
<evidence type="ECO:0000313" key="8">
    <source>
        <dbReference type="Proteomes" id="UP000236630"/>
    </source>
</evidence>
<comment type="catalytic activity">
    <reaction evidence="4">
        <text>a long-chain fatty acyl-CoA + 2 NADPH + 2 H(+) = a long-chain primary fatty alcohol + 2 NADP(+) + CoA</text>
        <dbReference type="Rhea" id="RHEA:52716"/>
        <dbReference type="ChEBI" id="CHEBI:15378"/>
        <dbReference type="ChEBI" id="CHEBI:57287"/>
        <dbReference type="ChEBI" id="CHEBI:57783"/>
        <dbReference type="ChEBI" id="CHEBI:58349"/>
        <dbReference type="ChEBI" id="CHEBI:77396"/>
        <dbReference type="ChEBI" id="CHEBI:83139"/>
        <dbReference type="EC" id="1.2.1.84"/>
    </reaction>
</comment>
<dbReference type="Pfam" id="PF03015">
    <property type="entry name" value="Sterile"/>
    <property type="match status" value="1"/>
</dbReference>
<dbReference type="InterPro" id="IPR013120">
    <property type="entry name" value="FAR_NAD-bd"/>
</dbReference>
<evidence type="ECO:0000256" key="1">
    <source>
        <dbReference type="ARBA" id="ARBA00005928"/>
    </source>
</evidence>
<dbReference type="GO" id="GO:0080019">
    <property type="term" value="F:alcohol-forming very long-chain fatty acyl-CoA reductase activity"/>
    <property type="evidence" value="ECO:0007669"/>
    <property type="project" value="InterPro"/>
</dbReference>
<proteinExistence type="inferred from homology"/>
<evidence type="ECO:0000259" key="5">
    <source>
        <dbReference type="Pfam" id="PF03015"/>
    </source>
</evidence>
<accession>A0A2H5PNE2</accession>
<dbReference type="CDD" id="cd05236">
    <property type="entry name" value="FAR-N_SDR_e"/>
    <property type="match status" value="1"/>
</dbReference>
<dbReference type="EMBL" id="BDQV01000098">
    <property type="protein sequence ID" value="GAY53870.1"/>
    <property type="molecule type" value="Genomic_DNA"/>
</dbReference>
<dbReference type="EC" id="1.2.1.84" evidence="4"/>
<protein>
    <recommendedName>
        <fullName evidence="4">Fatty acyl-CoA reductase</fullName>
        <ecNumber evidence="4">1.2.1.84</ecNumber>
    </recommendedName>
</protein>
<sequence length="570" mass="64570">MELGSVVEFLENKIILVSGVTGFVAKVFIEKILRVQPNVKKLYLLVRAADTDSAALRFQNEVLAKDLFNVLKEKWGTRLNSFISEKITFVAGDISSEDLGLKDSNLKEELWNELDVMVNSAAITKFDERYDVAFGINTLGAIHLVNFAKKCVKLKVFVHVSTAYVAGERTGLILENPLDGASGLDFDAEMKVIDQKLNEIKTKGASQKEITLVMKNLGTERAKIHGWPNTYVFTKTMGEMIMQQSKENLSLVIIRPTIVSGTYKEPFPGWVEDLKTINALFVASAQGNLPCLVGETKTIMDVIPVDMVVNAMIVAMVAHAKQPSDANIYHVGSSLRNPVTLVSILDYGFVYFTKKPWINKQGKPIEVSKIILFSSIASFHGYLQICYLLPLKGLQLANTVFHNFFKGVYNDLRKKVKFVMRVAEIYKPYFYFNGIFDDTNTEKLRMTTKGSRTETDLFYFDPDSIEWRDYFMNTHIPGVENILQQKRAFPITKVFRSGHVLSDKTITERVMPMIFIQSSRMGNTHFPVSHRDKTYFQRQLLSKMTLNVLRNQIGPAPICRWKPMSGIYAP</sequence>